<dbReference type="PANTHER" id="PTHR30614">
    <property type="entry name" value="MEMBRANE COMPONENT OF AMINO ACID ABC TRANSPORTER"/>
    <property type="match status" value="1"/>
</dbReference>
<dbReference type="Gene3D" id="1.10.3720.10">
    <property type="entry name" value="MetI-like"/>
    <property type="match status" value="1"/>
</dbReference>
<comment type="similarity">
    <text evidence="2">Belongs to the binding-protein-dependent transport system permease family. HisMQ subfamily.</text>
</comment>
<dbReference type="Proteomes" id="UP000054823">
    <property type="component" value="Unassembled WGS sequence"/>
</dbReference>
<evidence type="ECO:0000256" key="7">
    <source>
        <dbReference type="ARBA" id="ARBA00023136"/>
    </source>
</evidence>
<keyword evidence="3 8" id="KW-0813">Transport</keyword>
<dbReference type="STRING" id="321267.SHM7688_00370"/>
<feature type="transmembrane region" description="Helical" evidence="8">
    <location>
        <begin position="344"/>
        <end position="366"/>
    </location>
</feature>
<dbReference type="SUPFAM" id="SSF161098">
    <property type="entry name" value="MetI-like"/>
    <property type="match status" value="1"/>
</dbReference>
<evidence type="ECO:0000256" key="8">
    <source>
        <dbReference type="RuleBase" id="RU363032"/>
    </source>
</evidence>
<keyword evidence="5 8" id="KW-0812">Transmembrane</keyword>
<organism evidence="10 11">
    <name type="scientific">Shimia marina</name>
    <dbReference type="NCBI Taxonomy" id="321267"/>
    <lineage>
        <taxon>Bacteria</taxon>
        <taxon>Pseudomonadati</taxon>
        <taxon>Pseudomonadota</taxon>
        <taxon>Alphaproteobacteria</taxon>
        <taxon>Rhodobacterales</taxon>
        <taxon>Roseobacteraceae</taxon>
    </lineage>
</organism>
<evidence type="ECO:0000259" key="9">
    <source>
        <dbReference type="PROSITE" id="PS50928"/>
    </source>
</evidence>
<name>A0A0P1ELG8_9RHOB</name>
<dbReference type="EMBL" id="CYPW01000004">
    <property type="protein sequence ID" value="CUH50939.1"/>
    <property type="molecule type" value="Genomic_DNA"/>
</dbReference>
<dbReference type="InterPro" id="IPR000515">
    <property type="entry name" value="MetI-like"/>
</dbReference>
<evidence type="ECO:0000256" key="4">
    <source>
        <dbReference type="ARBA" id="ARBA00022475"/>
    </source>
</evidence>
<feature type="transmembrane region" description="Helical" evidence="8">
    <location>
        <begin position="225"/>
        <end position="248"/>
    </location>
</feature>
<feature type="transmembrane region" description="Helical" evidence="8">
    <location>
        <begin position="300"/>
        <end position="323"/>
    </location>
</feature>
<feature type="transmembrane region" description="Helical" evidence="8">
    <location>
        <begin position="260"/>
        <end position="288"/>
    </location>
</feature>
<dbReference type="OrthoDB" id="9771188at2"/>
<dbReference type="PROSITE" id="PS50928">
    <property type="entry name" value="ABC_TM1"/>
    <property type="match status" value="1"/>
</dbReference>
<protein>
    <submittedName>
        <fullName evidence="10">Inner membrane amino-acid ABC transporter permease protein YhdY</fullName>
    </submittedName>
</protein>
<keyword evidence="11" id="KW-1185">Reference proteome</keyword>
<dbReference type="NCBIfam" id="TIGR01726">
    <property type="entry name" value="HEQRo_perm_3TM"/>
    <property type="match status" value="1"/>
</dbReference>
<feature type="domain" description="ABC transmembrane type-1" evidence="9">
    <location>
        <begin position="225"/>
        <end position="420"/>
    </location>
</feature>
<accession>A0A0P1ELG8</accession>
<keyword evidence="4" id="KW-1003">Cell membrane</keyword>
<feature type="transmembrane region" description="Helical" evidence="8">
    <location>
        <begin position="110"/>
        <end position="130"/>
    </location>
</feature>
<evidence type="ECO:0000256" key="2">
    <source>
        <dbReference type="ARBA" id="ARBA00010072"/>
    </source>
</evidence>
<evidence type="ECO:0000313" key="10">
    <source>
        <dbReference type="EMBL" id="CUH50939.1"/>
    </source>
</evidence>
<evidence type="ECO:0000256" key="1">
    <source>
        <dbReference type="ARBA" id="ARBA00004429"/>
    </source>
</evidence>
<dbReference type="AlphaFoldDB" id="A0A0P1ELG8"/>
<dbReference type="GO" id="GO:0043190">
    <property type="term" value="C:ATP-binding cassette (ABC) transporter complex"/>
    <property type="evidence" value="ECO:0007669"/>
    <property type="project" value="InterPro"/>
</dbReference>
<comment type="subcellular location">
    <subcellularLocation>
        <location evidence="1">Cell inner membrane</location>
        <topology evidence="1">Multi-pass membrane protein</topology>
    </subcellularLocation>
    <subcellularLocation>
        <location evidence="8">Cell membrane</location>
        <topology evidence="8">Multi-pass membrane protein</topology>
    </subcellularLocation>
</comment>
<dbReference type="Pfam" id="PF00528">
    <property type="entry name" value="BPD_transp_1"/>
    <property type="match status" value="1"/>
</dbReference>
<dbReference type="GO" id="GO:0006865">
    <property type="term" value="P:amino acid transport"/>
    <property type="evidence" value="ECO:0007669"/>
    <property type="project" value="TreeGrafter"/>
</dbReference>
<dbReference type="CDD" id="cd06261">
    <property type="entry name" value="TM_PBP2"/>
    <property type="match status" value="1"/>
</dbReference>
<dbReference type="GO" id="GO:0022857">
    <property type="term" value="F:transmembrane transporter activity"/>
    <property type="evidence" value="ECO:0007669"/>
    <property type="project" value="InterPro"/>
</dbReference>
<dbReference type="PANTHER" id="PTHR30614:SF41">
    <property type="entry name" value="INNER MEMBRANE AMINO-ACID ABC TRANSPORTER PERMEASE PROTEIN YHDY"/>
    <property type="match status" value="1"/>
</dbReference>
<keyword evidence="7 8" id="KW-0472">Membrane</keyword>
<reference evidence="10 11" key="1">
    <citation type="submission" date="2015-09" db="EMBL/GenBank/DDBJ databases">
        <authorList>
            <consortium name="Swine Surveillance"/>
        </authorList>
    </citation>
    <scope>NUCLEOTIDE SEQUENCE [LARGE SCALE GENOMIC DNA]</scope>
    <source>
        <strain evidence="10 11">CECT 7688</strain>
    </source>
</reference>
<proteinExistence type="inferred from homology"/>
<feature type="transmembrane region" description="Helical" evidence="8">
    <location>
        <begin position="41"/>
        <end position="66"/>
    </location>
</feature>
<dbReference type="RefSeq" id="WP_058238316.1">
    <property type="nucleotide sequence ID" value="NZ_CYPW01000004.1"/>
</dbReference>
<sequence length="431" mass="47045">MSDSQNNSVAFVATEVIPQSPPPARETGVVKWLRENLFSSVTNGVLTVVALYLIYLVLAATLPWIFNGIWTTSSLSECREVLQGKTGACFSVLTERWHQLIYGFKYPADAYWRPNLAFVLMLVAIAPVLFFDLPRKLLLFTAVYPFIAFWLIWGGTILAPLVVFVGFVAAAVVFQKFGRSSFAVGFFGGIAVALVVWTVGGALIPDGASDNALLPAVPSRDLGGFMLNLMLGVTCVSLSIPLGIALALGRQSDMPLIKGICVVFIEFIRGVPLITLLFVASVMLAYFFPPESTVDLFLRVVIMITMFSAAYIAEVIRGGLAALPKGQYEAADSLGLDYPQAMRLIILPQALKISIPGIVNVAVGLFKDTTLVSVISMFDLVGMIRGPILASTEWNGVYWELFGFAALLFFVVCYGISQYSQWLERKLHKGH</sequence>
<feature type="transmembrane region" description="Helical" evidence="8">
    <location>
        <begin position="397"/>
        <end position="416"/>
    </location>
</feature>
<evidence type="ECO:0000256" key="6">
    <source>
        <dbReference type="ARBA" id="ARBA00022989"/>
    </source>
</evidence>
<dbReference type="InterPro" id="IPR035906">
    <property type="entry name" value="MetI-like_sf"/>
</dbReference>
<gene>
    <name evidence="10" type="primary">yhdY</name>
    <name evidence="10" type="ORF">SHM7688_00370</name>
</gene>
<evidence type="ECO:0000256" key="3">
    <source>
        <dbReference type="ARBA" id="ARBA00022448"/>
    </source>
</evidence>
<evidence type="ECO:0000256" key="5">
    <source>
        <dbReference type="ARBA" id="ARBA00022692"/>
    </source>
</evidence>
<dbReference type="InterPro" id="IPR043429">
    <property type="entry name" value="ArtM/GltK/GlnP/TcyL/YhdX-like"/>
</dbReference>
<dbReference type="InterPro" id="IPR010065">
    <property type="entry name" value="AA_ABC_transptr_permease_3TM"/>
</dbReference>
<keyword evidence="6 8" id="KW-1133">Transmembrane helix</keyword>
<feature type="transmembrane region" description="Helical" evidence="8">
    <location>
        <begin position="182"/>
        <end position="205"/>
    </location>
</feature>
<evidence type="ECO:0000313" key="11">
    <source>
        <dbReference type="Proteomes" id="UP000054823"/>
    </source>
</evidence>